<keyword evidence="1" id="KW-0808">Transferase</keyword>
<reference evidence="3 4" key="1">
    <citation type="journal article" date="2014" name="Genome Announc.">
        <title>Draft Genome Sequences of Marine Flavobacterium Nonlabens Strains NR17, NR24, NR27, NR32, NR33, and Ara13.</title>
        <authorList>
            <person name="Nakanishi M."/>
            <person name="Meirelles P."/>
            <person name="Suzuki R."/>
            <person name="Takatani N."/>
            <person name="Mino S."/>
            <person name="Suda W."/>
            <person name="Oshima K."/>
            <person name="Hattori M."/>
            <person name="Ohkuma M."/>
            <person name="Hosokawa M."/>
            <person name="Miyashita K."/>
            <person name="Thompson F.L."/>
            <person name="Niwa A."/>
            <person name="Sawabe T."/>
            <person name="Sawabe T."/>
        </authorList>
    </citation>
    <scope>NUCLEOTIDE SEQUENCE [LARGE SCALE GENOMIC DNA]</scope>
    <source>
        <strain evidence="1">JCM 19296</strain>
        <strain evidence="2">JCM 19314</strain>
        <strain evidence="3">JCM19296</strain>
        <strain evidence="4">JCM19314</strain>
    </source>
</reference>
<name>A0A081D6A4_NONUL</name>
<proteinExistence type="predicted"/>
<organism evidence="1 3">
    <name type="scientific">Nonlabens ulvanivorans</name>
    <name type="common">Persicivirga ulvanivorans</name>
    <dbReference type="NCBI Taxonomy" id="906888"/>
    <lineage>
        <taxon>Bacteria</taxon>
        <taxon>Pseudomonadati</taxon>
        <taxon>Bacteroidota</taxon>
        <taxon>Flavobacteriia</taxon>
        <taxon>Flavobacteriales</taxon>
        <taxon>Flavobacteriaceae</taxon>
        <taxon>Nonlabens</taxon>
    </lineage>
</organism>
<protein>
    <submittedName>
        <fullName evidence="1">DNA polymerase IV</fullName>
        <ecNumber evidence="1">2.7.7.7</ecNumber>
    </submittedName>
</protein>
<dbReference type="GO" id="GO:0003887">
    <property type="term" value="F:DNA-directed DNA polymerase activity"/>
    <property type="evidence" value="ECO:0007669"/>
    <property type="project" value="UniProtKB-EC"/>
</dbReference>
<dbReference type="AlphaFoldDB" id="A0A081D6A4"/>
<accession>A0A081D6A4</accession>
<dbReference type="Proteomes" id="UP000028980">
    <property type="component" value="Unassembled WGS sequence"/>
</dbReference>
<sequence length="106" mass="12422">MRIPYCSADHILIPHIIEIFEKLYNRRLLIRLIGIKFSHIVNGHYQINLFDDNETSMNLYKALDKIREKYGDRTVMRAAGMESRTIGRMLNPFNGLPPVVLAHRKQ</sequence>
<comment type="caution">
    <text evidence="1">The sequence shown here is derived from an EMBL/GenBank/DDBJ whole genome shotgun (WGS) entry which is preliminary data.</text>
</comment>
<dbReference type="EMBL" id="BBMM01000001">
    <property type="protein sequence ID" value="GAK98334.1"/>
    <property type="molecule type" value="Genomic_DNA"/>
</dbReference>
<keyword evidence="1" id="KW-0548">Nucleotidyltransferase</keyword>
<dbReference type="EMBL" id="BBLG01000001">
    <property type="protein sequence ID" value="GAK74450.1"/>
    <property type="molecule type" value="Genomic_DNA"/>
</dbReference>
<dbReference type="EC" id="2.7.7.7" evidence="1"/>
<evidence type="ECO:0000313" key="3">
    <source>
        <dbReference type="Proteomes" id="UP000028980"/>
    </source>
</evidence>
<gene>
    <name evidence="1" type="ORF">JCM19296_28</name>
    <name evidence="2" type="ORF">JCM19314_2365</name>
</gene>
<evidence type="ECO:0000313" key="4">
    <source>
        <dbReference type="Proteomes" id="UP000029226"/>
    </source>
</evidence>
<evidence type="ECO:0000313" key="2">
    <source>
        <dbReference type="EMBL" id="GAK98334.1"/>
    </source>
</evidence>
<evidence type="ECO:0000313" key="1">
    <source>
        <dbReference type="EMBL" id="GAK74450.1"/>
    </source>
</evidence>
<dbReference type="Proteomes" id="UP000029226">
    <property type="component" value="Unassembled WGS sequence"/>
</dbReference>